<accession>A0A1B8GIT2</accession>
<evidence type="ECO:0008006" key="3">
    <source>
        <dbReference type="Google" id="ProtNLM"/>
    </source>
</evidence>
<protein>
    <recommendedName>
        <fullName evidence="3">Protein kinase domain-containing protein</fullName>
    </recommendedName>
</protein>
<evidence type="ECO:0000313" key="2">
    <source>
        <dbReference type="Proteomes" id="UP000091956"/>
    </source>
</evidence>
<proteinExistence type="predicted"/>
<sequence>MSSPDIAPRNIILDAEGKAWLIDLGCEDQFKEFCDEVCERISSYPEVEMQRLSIAYGLTTAALA</sequence>
<keyword evidence="2" id="KW-1185">Reference proteome</keyword>
<gene>
    <name evidence="1" type="ORF">VE01_06496</name>
</gene>
<dbReference type="AlphaFoldDB" id="A0A1B8GIT2"/>
<name>A0A1B8GIT2_9PEZI</name>
<dbReference type="RefSeq" id="XP_018129448.1">
    <property type="nucleotide sequence ID" value="XM_018275942.1"/>
</dbReference>
<evidence type="ECO:0000313" key="1">
    <source>
        <dbReference type="EMBL" id="OBT95715.1"/>
    </source>
</evidence>
<reference evidence="2" key="2">
    <citation type="journal article" date="2018" name="Nat. Commun.">
        <title>Extreme sensitivity to ultraviolet light in the fungal pathogen causing white-nose syndrome of bats.</title>
        <authorList>
            <person name="Palmer J.M."/>
            <person name="Drees K.P."/>
            <person name="Foster J.T."/>
            <person name="Lindner D.L."/>
        </authorList>
    </citation>
    <scope>NUCLEOTIDE SEQUENCE [LARGE SCALE GENOMIC DNA]</scope>
    <source>
        <strain evidence="2">UAMH 10579</strain>
    </source>
</reference>
<organism evidence="1 2">
    <name type="scientific">Pseudogymnoascus verrucosus</name>
    <dbReference type="NCBI Taxonomy" id="342668"/>
    <lineage>
        <taxon>Eukaryota</taxon>
        <taxon>Fungi</taxon>
        <taxon>Dikarya</taxon>
        <taxon>Ascomycota</taxon>
        <taxon>Pezizomycotina</taxon>
        <taxon>Leotiomycetes</taxon>
        <taxon>Thelebolales</taxon>
        <taxon>Thelebolaceae</taxon>
        <taxon>Pseudogymnoascus</taxon>
    </lineage>
</organism>
<dbReference type="EMBL" id="KV460233">
    <property type="protein sequence ID" value="OBT95715.1"/>
    <property type="molecule type" value="Genomic_DNA"/>
</dbReference>
<dbReference type="GeneID" id="28839882"/>
<dbReference type="Proteomes" id="UP000091956">
    <property type="component" value="Unassembled WGS sequence"/>
</dbReference>
<reference evidence="1 2" key="1">
    <citation type="submission" date="2016-03" db="EMBL/GenBank/DDBJ databases">
        <title>Comparative genomics of Pseudogymnoascus destructans, the fungus causing white-nose syndrome of bats.</title>
        <authorList>
            <person name="Palmer J.M."/>
            <person name="Drees K.P."/>
            <person name="Foster J.T."/>
            <person name="Lindner D.L."/>
        </authorList>
    </citation>
    <scope>NUCLEOTIDE SEQUENCE [LARGE SCALE GENOMIC DNA]</scope>
    <source>
        <strain evidence="1 2">UAMH 10579</strain>
    </source>
</reference>